<accession>A0A2K3K885</accession>
<dbReference type="AlphaFoldDB" id="A0A2K3K885"/>
<dbReference type="Proteomes" id="UP000236291">
    <property type="component" value="Unassembled WGS sequence"/>
</dbReference>
<keyword evidence="1" id="KW-0472">Membrane</keyword>
<sequence>GTAAVVILQVNRESLPIHSKLVLLAFQFGMLFVIIPHYVVAILPNCPK</sequence>
<reference evidence="2 3" key="1">
    <citation type="journal article" date="2014" name="Am. J. Bot.">
        <title>Genome assembly and annotation for red clover (Trifolium pratense; Fabaceae).</title>
        <authorList>
            <person name="Istvanek J."/>
            <person name="Jaros M."/>
            <person name="Krenek A."/>
            <person name="Repkova J."/>
        </authorList>
    </citation>
    <scope>NUCLEOTIDE SEQUENCE [LARGE SCALE GENOMIC DNA]</scope>
    <source>
        <strain evidence="3">cv. Tatra</strain>
        <tissue evidence="2">Young leaves</tissue>
    </source>
</reference>
<name>A0A2K3K885_TRIPR</name>
<feature type="non-terminal residue" evidence="2">
    <location>
        <position position="1"/>
    </location>
</feature>
<organism evidence="2 3">
    <name type="scientific">Trifolium pratense</name>
    <name type="common">Red clover</name>
    <dbReference type="NCBI Taxonomy" id="57577"/>
    <lineage>
        <taxon>Eukaryota</taxon>
        <taxon>Viridiplantae</taxon>
        <taxon>Streptophyta</taxon>
        <taxon>Embryophyta</taxon>
        <taxon>Tracheophyta</taxon>
        <taxon>Spermatophyta</taxon>
        <taxon>Magnoliopsida</taxon>
        <taxon>eudicotyledons</taxon>
        <taxon>Gunneridae</taxon>
        <taxon>Pentapetalae</taxon>
        <taxon>rosids</taxon>
        <taxon>fabids</taxon>
        <taxon>Fabales</taxon>
        <taxon>Fabaceae</taxon>
        <taxon>Papilionoideae</taxon>
        <taxon>50 kb inversion clade</taxon>
        <taxon>NPAAA clade</taxon>
        <taxon>Hologalegina</taxon>
        <taxon>IRL clade</taxon>
        <taxon>Trifolieae</taxon>
        <taxon>Trifolium</taxon>
    </lineage>
</organism>
<evidence type="ECO:0000313" key="2">
    <source>
        <dbReference type="EMBL" id="PNX62501.1"/>
    </source>
</evidence>
<dbReference type="EMBL" id="ASHM01148306">
    <property type="protein sequence ID" value="PNX62501.1"/>
    <property type="molecule type" value="Genomic_DNA"/>
</dbReference>
<protein>
    <submittedName>
        <fullName evidence="2">Uncharacterized protein</fullName>
    </submittedName>
</protein>
<comment type="caution">
    <text evidence="2">The sequence shown here is derived from an EMBL/GenBank/DDBJ whole genome shotgun (WGS) entry which is preliminary data.</text>
</comment>
<evidence type="ECO:0000256" key="1">
    <source>
        <dbReference type="SAM" id="Phobius"/>
    </source>
</evidence>
<keyword evidence="1" id="KW-1133">Transmembrane helix</keyword>
<feature type="transmembrane region" description="Helical" evidence="1">
    <location>
        <begin position="21"/>
        <end position="43"/>
    </location>
</feature>
<gene>
    <name evidence="2" type="ORF">L195_g061176</name>
</gene>
<proteinExistence type="predicted"/>
<evidence type="ECO:0000313" key="3">
    <source>
        <dbReference type="Proteomes" id="UP000236291"/>
    </source>
</evidence>
<reference evidence="2 3" key="2">
    <citation type="journal article" date="2017" name="Front. Plant Sci.">
        <title>Gene Classification and Mining of Molecular Markers Useful in Red Clover (Trifolium pratense) Breeding.</title>
        <authorList>
            <person name="Istvanek J."/>
            <person name="Dluhosova J."/>
            <person name="Dluhos P."/>
            <person name="Patkova L."/>
            <person name="Nedelnik J."/>
            <person name="Repkova J."/>
        </authorList>
    </citation>
    <scope>NUCLEOTIDE SEQUENCE [LARGE SCALE GENOMIC DNA]</scope>
    <source>
        <strain evidence="3">cv. Tatra</strain>
        <tissue evidence="2">Young leaves</tissue>
    </source>
</reference>
<keyword evidence="1" id="KW-0812">Transmembrane</keyword>